<dbReference type="EMBL" id="JBJKBG010000003">
    <property type="protein sequence ID" value="KAL3747312.1"/>
    <property type="molecule type" value="Genomic_DNA"/>
</dbReference>
<protein>
    <recommendedName>
        <fullName evidence="5">DYW domain-containing protein</fullName>
    </recommendedName>
</protein>
<dbReference type="InterPro" id="IPR046960">
    <property type="entry name" value="PPR_At4g14850-like_plant"/>
</dbReference>
<evidence type="ECO:0000313" key="7">
    <source>
        <dbReference type="Proteomes" id="UP001634007"/>
    </source>
</evidence>
<feature type="region of interest" description="Disordered" evidence="4">
    <location>
        <begin position="64"/>
        <end position="119"/>
    </location>
</feature>
<dbReference type="InterPro" id="IPR011990">
    <property type="entry name" value="TPR-like_helical_dom_sf"/>
</dbReference>
<dbReference type="InterPro" id="IPR002885">
    <property type="entry name" value="PPR_rpt"/>
</dbReference>
<dbReference type="PANTHER" id="PTHR47926">
    <property type="entry name" value="PENTATRICOPEPTIDE REPEAT-CONTAINING PROTEIN"/>
    <property type="match status" value="1"/>
</dbReference>
<accession>A0ABD3L769</accession>
<evidence type="ECO:0000256" key="1">
    <source>
        <dbReference type="ARBA" id="ARBA00006643"/>
    </source>
</evidence>
<dbReference type="PANTHER" id="PTHR47926:SF353">
    <property type="entry name" value="DYW DOMAIN-CONTAINING PROTEIN"/>
    <property type="match status" value="1"/>
</dbReference>
<dbReference type="PROSITE" id="PS51375">
    <property type="entry name" value="PPR"/>
    <property type="match status" value="1"/>
</dbReference>
<name>A0ABD3L769_EUCGL</name>
<dbReference type="Gene3D" id="1.25.40.10">
    <property type="entry name" value="Tetratricopeptide repeat domain"/>
    <property type="match status" value="2"/>
</dbReference>
<evidence type="ECO:0000256" key="2">
    <source>
        <dbReference type="ARBA" id="ARBA00022737"/>
    </source>
</evidence>
<keyword evidence="7" id="KW-1185">Reference proteome</keyword>
<evidence type="ECO:0000259" key="5">
    <source>
        <dbReference type="Pfam" id="PF14432"/>
    </source>
</evidence>
<dbReference type="InterPro" id="IPR032867">
    <property type="entry name" value="DYW_dom"/>
</dbReference>
<sequence length="499" mass="55469">MASSSLASPSLYAATPRIAPAFGRLQTPSPIGLRPGTLPPLRPPENLRVKLKLKPLCTYAAPNADNPRVYRRRGRGGESAGPGSATKYRTENPPRKQGREAPSKDAPDLAENRVDGEGAVGGGLEGVDLMALLQEGKVEEAVGYMERGVRADYAVFRALLESCENSKSLDLGKRVHDLLRRSGLPGDVDLSEKVVRMYVKCGSMRDARRVFDRMREKDMSLWHLMINGYAASSQGNDGLLLFEQMRKAGLVPDGETFVAVLAACASAGAVKQGLMHFDSMRNEFGVVPSIEHYLGVIDVYGSSGHVCEAWDFVEKMPIEPTLKIWEALRNYARIHGDLELEDRAEELLVALDPSQAIANKLPLPPRRKHSVVNMIEEKNKLSEYRCIEPYKEGGNSRGLNGQMREAGYVPDTRYVLHDIDEEAKEKALQYHSERLAIAYGLISTPPRTTLRIMKNLRICGDCHNAIKIMSKIVGRELIVRDNKRFHHFRDGQCSCGDFW</sequence>
<dbReference type="NCBIfam" id="TIGR00756">
    <property type="entry name" value="PPR"/>
    <property type="match status" value="2"/>
</dbReference>
<dbReference type="FunFam" id="1.25.40.10:FF:000158">
    <property type="entry name" value="pentatricopeptide repeat-containing protein At2g33680"/>
    <property type="match status" value="1"/>
</dbReference>
<dbReference type="Proteomes" id="UP001634007">
    <property type="component" value="Unassembled WGS sequence"/>
</dbReference>
<feature type="region of interest" description="Disordered" evidence="4">
    <location>
        <begin position="22"/>
        <end position="45"/>
    </location>
</feature>
<feature type="compositionally biased region" description="Basic and acidic residues" evidence="4">
    <location>
        <begin position="88"/>
        <end position="116"/>
    </location>
</feature>
<dbReference type="Pfam" id="PF01535">
    <property type="entry name" value="PPR"/>
    <property type="match status" value="2"/>
</dbReference>
<proteinExistence type="inferred from homology"/>
<evidence type="ECO:0000256" key="3">
    <source>
        <dbReference type="PROSITE-ProRule" id="PRU00708"/>
    </source>
</evidence>
<evidence type="ECO:0000256" key="4">
    <source>
        <dbReference type="SAM" id="MobiDB-lite"/>
    </source>
</evidence>
<dbReference type="GO" id="GO:0099402">
    <property type="term" value="P:plant organ development"/>
    <property type="evidence" value="ECO:0007669"/>
    <property type="project" value="UniProtKB-ARBA"/>
</dbReference>
<evidence type="ECO:0000313" key="6">
    <source>
        <dbReference type="EMBL" id="KAL3747312.1"/>
    </source>
</evidence>
<feature type="repeat" description="PPR" evidence="3">
    <location>
        <begin position="218"/>
        <end position="252"/>
    </location>
</feature>
<dbReference type="AlphaFoldDB" id="A0ABD3L769"/>
<dbReference type="Pfam" id="PF14432">
    <property type="entry name" value="DYW_deaminase"/>
    <property type="match status" value="1"/>
</dbReference>
<feature type="domain" description="DYW" evidence="5">
    <location>
        <begin position="407"/>
        <end position="499"/>
    </location>
</feature>
<organism evidence="6 7">
    <name type="scientific">Eucalyptus globulus</name>
    <name type="common">Tasmanian blue gum</name>
    <dbReference type="NCBI Taxonomy" id="34317"/>
    <lineage>
        <taxon>Eukaryota</taxon>
        <taxon>Viridiplantae</taxon>
        <taxon>Streptophyta</taxon>
        <taxon>Embryophyta</taxon>
        <taxon>Tracheophyta</taxon>
        <taxon>Spermatophyta</taxon>
        <taxon>Magnoliopsida</taxon>
        <taxon>eudicotyledons</taxon>
        <taxon>Gunneridae</taxon>
        <taxon>Pentapetalae</taxon>
        <taxon>rosids</taxon>
        <taxon>malvids</taxon>
        <taxon>Myrtales</taxon>
        <taxon>Myrtaceae</taxon>
        <taxon>Myrtoideae</taxon>
        <taxon>Eucalypteae</taxon>
        <taxon>Eucalyptus</taxon>
    </lineage>
</organism>
<reference evidence="6 7" key="1">
    <citation type="submission" date="2024-11" db="EMBL/GenBank/DDBJ databases">
        <title>Chromosome-level genome assembly of Eucalyptus globulus Labill. provides insights into its genome evolution.</title>
        <authorList>
            <person name="Li X."/>
        </authorList>
    </citation>
    <scope>NUCLEOTIDE SEQUENCE [LARGE SCALE GENOMIC DNA]</scope>
    <source>
        <strain evidence="6">CL2024</strain>
        <tissue evidence="6">Fresh tender leaves</tissue>
    </source>
</reference>
<comment type="caution">
    <text evidence="6">The sequence shown here is derived from an EMBL/GenBank/DDBJ whole genome shotgun (WGS) entry which is preliminary data.</text>
</comment>
<gene>
    <name evidence="6" type="ORF">ACJRO7_016144</name>
</gene>
<comment type="similarity">
    <text evidence="1">Belongs to the PPR family. PCMP-H subfamily.</text>
</comment>
<keyword evidence="2" id="KW-0677">Repeat</keyword>